<comment type="subcellular location">
    <subcellularLocation>
        <location evidence="1">Cell membrane</location>
        <topology evidence="1">Multi-pass membrane protein</topology>
    </subcellularLocation>
</comment>
<gene>
    <name evidence="7" type="ORF">ACFQ2J_15525</name>
</gene>
<evidence type="ECO:0000256" key="6">
    <source>
        <dbReference type="SAM" id="Phobius"/>
    </source>
</evidence>
<keyword evidence="2" id="KW-1003">Cell membrane</keyword>
<sequence>MMHVMKLGARMLKTGLAVAVALYVASLFGFTSPVFAAIAAVFSIQPSIYRSYQSIIEQIQANIIGATVAVIAVSTLGNDPFIVGFAIIIVIGLTMNLKMNENTISLAVVAVIALMDTTELQFIDFAAARFTSLMIGILAAFIVNLVFLPPRYETRLFQKIDRSTSDILQWLRVTIRHLSDEPALKSEINRLQKEISLIDHTYLLYSEERTYLRKRRFSKARKLVLFRQMISTTKKSFDVLKAFYRLDDDIEHIPKDFQELLVNELDKVIHSHEKLILSLMGRIKRTHKESLRDDVYSPDIPMLVEKLIQVYENDQNADKLIFLPLASQLMEYHQQLEHLQRLLQSYQAYHHEEHLKTTETNPSL</sequence>
<dbReference type="PANTHER" id="PTHR30509">
    <property type="entry name" value="P-HYDROXYBENZOIC ACID EFFLUX PUMP SUBUNIT-RELATED"/>
    <property type="match status" value="1"/>
</dbReference>
<evidence type="ECO:0000313" key="7">
    <source>
        <dbReference type="EMBL" id="MFD1020597.1"/>
    </source>
</evidence>
<evidence type="ECO:0000256" key="2">
    <source>
        <dbReference type="ARBA" id="ARBA00022475"/>
    </source>
</evidence>
<evidence type="ECO:0000256" key="4">
    <source>
        <dbReference type="ARBA" id="ARBA00022989"/>
    </source>
</evidence>
<dbReference type="PANTHER" id="PTHR30509:SF27">
    <property type="entry name" value="UPF0421 PROTEIN YGAE"/>
    <property type="match status" value="1"/>
</dbReference>
<evidence type="ECO:0000313" key="8">
    <source>
        <dbReference type="Proteomes" id="UP001596990"/>
    </source>
</evidence>
<evidence type="ECO:0000256" key="1">
    <source>
        <dbReference type="ARBA" id="ARBA00004651"/>
    </source>
</evidence>
<evidence type="ECO:0000256" key="5">
    <source>
        <dbReference type="ARBA" id="ARBA00023136"/>
    </source>
</evidence>
<dbReference type="Pfam" id="PF06081">
    <property type="entry name" value="ArAE_1"/>
    <property type="match status" value="1"/>
</dbReference>
<accession>A0ABW3L4A4</accession>
<keyword evidence="8" id="KW-1185">Reference proteome</keyword>
<name>A0ABW3L4A4_9BACI</name>
<keyword evidence="3 6" id="KW-0812">Transmembrane</keyword>
<keyword evidence="5 6" id="KW-0472">Membrane</keyword>
<dbReference type="InterPro" id="IPR010343">
    <property type="entry name" value="ArAE_1"/>
</dbReference>
<feature type="transmembrane region" description="Helical" evidence="6">
    <location>
        <begin position="129"/>
        <end position="148"/>
    </location>
</feature>
<evidence type="ECO:0000256" key="3">
    <source>
        <dbReference type="ARBA" id="ARBA00022692"/>
    </source>
</evidence>
<keyword evidence="4 6" id="KW-1133">Transmembrane helix</keyword>
<reference evidence="8" key="1">
    <citation type="journal article" date="2019" name="Int. J. Syst. Evol. Microbiol.">
        <title>The Global Catalogue of Microorganisms (GCM) 10K type strain sequencing project: providing services to taxonomists for standard genome sequencing and annotation.</title>
        <authorList>
            <consortium name="The Broad Institute Genomics Platform"/>
            <consortium name="The Broad Institute Genome Sequencing Center for Infectious Disease"/>
            <person name="Wu L."/>
            <person name="Ma J."/>
        </authorList>
    </citation>
    <scope>NUCLEOTIDE SEQUENCE [LARGE SCALE GENOMIC DNA]</scope>
    <source>
        <strain evidence="8">CCUG 56607</strain>
    </source>
</reference>
<protein>
    <submittedName>
        <fullName evidence="7">Aromatic acid exporter family protein</fullName>
    </submittedName>
</protein>
<organism evidence="7 8">
    <name type="scientific">Thalassobacillus hwangdonensis</name>
    <dbReference type="NCBI Taxonomy" id="546108"/>
    <lineage>
        <taxon>Bacteria</taxon>
        <taxon>Bacillati</taxon>
        <taxon>Bacillota</taxon>
        <taxon>Bacilli</taxon>
        <taxon>Bacillales</taxon>
        <taxon>Bacillaceae</taxon>
        <taxon>Thalassobacillus</taxon>
    </lineage>
</organism>
<proteinExistence type="predicted"/>
<dbReference type="EMBL" id="JBHTKL010000006">
    <property type="protein sequence ID" value="MFD1020597.1"/>
    <property type="molecule type" value="Genomic_DNA"/>
</dbReference>
<dbReference type="Proteomes" id="UP001596990">
    <property type="component" value="Unassembled WGS sequence"/>
</dbReference>
<feature type="transmembrane region" description="Helical" evidence="6">
    <location>
        <begin position="80"/>
        <end position="97"/>
    </location>
</feature>
<comment type="caution">
    <text evidence="7">The sequence shown here is derived from an EMBL/GenBank/DDBJ whole genome shotgun (WGS) entry which is preliminary data.</text>
</comment>